<dbReference type="SMART" id="SM00098">
    <property type="entry name" value="alkPPc"/>
    <property type="match status" value="1"/>
</dbReference>
<proteinExistence type="inferred from homology"/>
<evidence type="ECO:0000256" key="11">
    <source>
        <dbReference type="ARBA" id="ARBA00023136"/>
    </source>
</evidence>
<keyword evidence="9 15" id="KW-0862">Zinc</keyword>
<accession>A0AAE1B3S9</accession>
<dbReference type="Gene3D" id="3.40.720.10">
    <property type="entry name" value="Alkaline Phosphatase, subunit A"/>
    <property type="match status" value="1"/>
</dbReference>
<evidence type="ECO:0000256" key="4">
    <source>
        <dbReference type="ARBA" id="ARBA00022475"/>
    </source>
</evidence>
<protein>
    <recommendedName>
        <fullName evidence="3">alkaline phosphatase</fullName>
        <ecNumber evidence="3">3.1.3.1</ecNumber>
    </recommendedName>
</protein>
<keyword evidence="11" id="KW-0472">Membrane</keyword>
<dbReference type="GO" id="GO:0046872">
    <property type="term" value="F:metal ion binding"/>
    <property type="evidence" value="ECO:0007669"/>
    <property type="project" value="UniProtKB-KW"/>
</dbReference>
<evidence type="ECO:0000256" key="13">
    <source>
        <dbReference type="ARBA" id="ARBA00023288"/>
    </source>
</evidence>
<keyword evidence="4" id="KW-1003">Cell membrane</keyword>
<evidence type="ECO:0000256" key="7">
    <source>
        <dbReference type="ARBA" id="ARBA00022723"/>
    </source>
</evidence>
<keyword evidence="19" id="KW-1185">Reference proteome</keyword>
<keyword evidence="12" id="KW-0325">Glycoprotein</keyword>
<dbReference type="PRINTS" id="PR00113">
    <property type="entry name" value="ALKPHPHTASE"/>
</dbReference>
<gene>
    <name evidence="18" type="ORF">RRG08_034628</name>
</gene>
<sequence>MAWQSVSLCHNMLVMWMYFTLSKVDSAVAPTADSYAHENEPNYWHDLSDKDLQATLRAKQGGVAKNVIMFLGDGMGVTTSTAGRIWAGQKLGLYGEEHDLSWDKFPFTGLSKTYSLDRQTTDSAAASTAFLCGVKTRLGLLGLSGRAERGNCSMSEGHEVDSMLNWALAAGKSVGIVTTARITHATPAGAYAKCPDRMWETDRWIPETERSCKDIAYQLVMQNPRIQVLLGGGRSVFLPENVPDPDPDPSFNINLYSRIDGLNLIEEWRKEKANRGFTHSYAYDKAGFDKVDPINTEYLLGLFNQEHMQYEVDRNKTKEPSITDMTAKAIRILRKNPKGFFLFVESGRIDHANHNNWAHKAFAEVEAMNQAVLTAKYLTSDQETLIVVTADHSHVLSIAGYASRGNSITGLNKVTIGKPELLLAKDGMPYTTIIYGNGPGRTTTTRANLTDVDTDAPDYRVDAAVPMSYETHAGEDVAIYATGPQSFLYSGTHEQSYIAMVMAYASCVGPYSDRELCAKHQMEPSQTPCNQRDAAYIARSFPLFTTGIALLTTIFMMHCK</sequence>
<evidence type="ECO:0000256" key="17">
    <source>
        <dbReference type="SAM" id="SignalP"/>
    </source>
</evidence>
<evidence type="ECO:0000256" key="14">
    <source>
        <dbReference type="PIRSR" id="PIRSR601952-1"/>
    </source>
</evidence>
<dbReference type="Proteomes" id="UP001283361">
    <property type="component" value="Unassembled WGS sequence"/>
</dbReference>
<comment type="caution">
    <text evidence="18">The sequence shown here is derived from an EMBL/GenBank/DDBJ whole genome shotgun (WGS) entry which is preliminary data.</text>
</comment>
<evidence type="ECO:0000256" key="8">
    <source>
        <dbReference type="ARBA" id="ARBA00022801"/>
    </source>
</evidence>
<dbReference type="FunFam" id="3.40.720.10:FF:000008">
    <property type="entry name" value="Alkaline phosphatase"/>
    <property type="match status" value="1"/>
</dbReference>
<feature type="chain" id="PRO_5041968648" description="alkaline phosphatase" evidence="17">
    <location>
        <begin position="27"/>
        <end position="560"/>
    </location>
</feature>
<keyword evidence="5" id="KW-0597">Phosphoprotein</keyword>
<comment type="cofactor">
    <cofactor evidence="15">
        <name>Mg(2+)</name>
        <dbReference type="ChEBI" id="CHEBI:18420"/>
    </cofactor>
    <text evidence="15">Binds 1 Mg(2+) ion.</text>
</comment>
<comment type="subcellular location">
    <subcellularLocation>
        <location evidence="1">Cell membrane</location>
        <topology evidence="1">Lipid-anchor</topology>
        <topology evidence="1">GPI-anchor</topology>
    </subcellularLocation>
</comment>
<evidence type="ECO:0000256" key="1">
    <source>
        <dbReference type="ARBA" id="ARBA00004609"/>
    </source>
</evidence>
<dbReference type="EC" id="3.1.3.1" evidence="3"/>
<organism evidence="18 19">
    <name type="scientific">Elysia crispata</name>
    <name type="common">lettuce slug</name>
    <dbReference type="NCBI Taxonomy" id="231223"/>
    <lineage>
        <taxon>Eukaryota</taxon>
        <taxon>Metazoa</taxon>
        <taxon>Spiralia</taxon>
        <taxon>Lophotrochozoa</taxon>
        <taxon>Mollusca</taxon>
        <taxon>Gastropoda</taxon>
        <taxon>Heterobranchia</taxon>
        <taxon>Euthyneura</taxon>
        <taxon>Panpulmonata</taxon>
        <taxon>Sacoglossa</taxon>
        <taxon>Placobranchoidea</taxon>
        <taxon>Plakobranchidae</taxon>
        <taxon>Elysia</taxon>
    </lineage>
</organism>
<keyword evidence="8" id="KW-0378">Hydrolase</keyword>
<dbReference type="EMBL" id="JAWDGP010000724">
    <property type="protein sequence ID" value="KAK3798072.1"/>
    <property type="molecule type" value="Genomic_DNA"/>
</dbReference>
<dbReference type="InterPro" id="IPR017850">
    <property type="entry name" value="Alkaline_phosphatase_core_sf"/>
</dbReference>
<dbReference type="PANTHER" id="PTHR11596:SF5">
    <property type="entry name" value="ALKALINE PHOSPHATASE"/>
    <property type="match status" value="1"/>
</dbReference>
<dbReference type="GO" id="GO:0005886">
    <property type="term" value="C:plasma membrane"/>
    <property type="evidence" value="ECO:0007669"/>
    <property type="project" value="UniProtKB-SubCell"/>
</dbReference>
<feature type="binding site" evidence="15">
    <location>
        <position position="184"/>
    </location>
    <ligand>
        <name>Mg(2+)</name>
        <dbReference type="ChEBI" id="CHEBI:18420"/>
    </ligand>
</feature>
<evidence type="ECO:0000313" key="19">
    <source>
        <dbReference type="Proteomes" id="UP001283361"/>
    </source>
</evidence>
<evidence type="ECO:0000256" key="6">
    <source>
        <dbReference type="ARBA" id="ARBA00022622"/>
    </source>
</evidence>
<feature type="active site" description="Phosphoserine intermediate" evidence="14">
    <location>
        <position position="123"/>
    </location>
</feature>
<feature type="binding site" evidence="15">
    <location>
        <position position="354"/>
    </location>
    <ligand>
        <name>Zn(2+)</name>
        <dbReference type="ChEBI" id="CHEBI:29105"/>
        <label>2</label>
    </ligand>
</feature>
<evidence type="ECO:0000313" key="18">
    <source>
        <dbReference type="EMBL" id="KAK3798072.1"/>
    </source>
</evidence>
<dbReference type="GO" id="GO:0004035">
    <property type="term" value="F:alkaline phosphatase activity"/>
    <property type="evidence" value="ECO:0007669"/>
    <property type="project" value="UniProtKB-EC"/>
</dbReference>
<keyword evidence="17" id="KW-0732">Signal</keyword>
<feature type="binding site" evidence="15">
    <location>
        <position position="345"/>
    </location>
    <ligand>
        <name>Mg(2+)</name>
        <dbReference type="ChEBI" id="CHEBI:18420"/>
    </ligand>
</feature>
<comment type="cofactor">
    <cofactor evidence="15">
        <name>Zn(2+)</name>
        <dbReference type="ChEBI" id="CHEBI:29105"/>
    </cofactor>
    <text evidence="15">Binds 2 Zn(2+) ions.</text>
</comment>
<keyword evidence="6" id="KW-0336">GPI-anchor</keyword>
<feature type="binding site" evidence="15">
    <location>
        <position position="73"/>
    </location>
    <ligand>
        <name>Zn(2+)</name>
        <dbReference type="ChEBI" id="CHEBI:29105"/>
        <label>2</label>
    </ligand>
</feature>
<feature type="binding site" evidence="15">
    <location>
        <position position="472"/>
    </location>
    <ligand>
        <name>Zn(2+)</name>
        <dbReference type="ChEBI" id="CHEBI:29105"/>
        <label>2</label>
    </ligand>
</feature>
<evidence type="ECO:0000256" key="5">
    <source>
        <dbReference type="ARBA" id="ARBA00022553"/>
    </source>
</evidence>
<evidence type="ECO:0000256" key="2">
    <source>
        <dbReference type="ARBA" id="ARBA00005984"/>
    </source>
</evidence>
<evidence type="ECO:0000256" key="12">
    <source>
        <dbReference type="ARBA" id="ARBA00023180"/>
    </source>
</evidence>
<keyword evidence="10 15" id="KW-0460">Magnesium</keyword>
<dbReference type="Pfam" id="PF00245">
    <property type="entry name" value="Alk_phosphatase"/>
    <property type="match status" value="1"/>
</dbReference>
<comment type="similarity">
    <text evidence="2 16">Belongs to the alkaline phosphatase family.</text>
</comment>
<evidence type="ECO:0000256" key="16">
    <source>
        <dbReference type="RuleBase" id="RU003946"/>
    </source>
</evidence>
<feature type="binding site" evidence="15">
    <location>
        <position position="350"/>
    </location>
    <ligand>
        <name>Zn(2+)</name>
        <dbReference type="ChEBI" id="CHEBI:29105"/>
        <label>2</label>
    </ligand>
</feature>
<dbReference type="GO" id="GO:0098552">
    <property type="term" value="C:side of membrane"/>
    <property type="evidence" value="ECO:0007669"/>
    <property type="project" value="UniProtKB-KW"/>
</dbReference>
<evidence type="ECO:0000256" key="15">
    <source>
        <dbReference type="PIRSR" id="PIRSR601952-2"/>
    </source>
</evidence>
<reference evidence="18" key="1">
    <citation type="journal article" date="2023" name="G3 (Bethesda)">
        <title>A reference genome for the long-term kleptoplast-retaining sea slug Elysia crispata morphotype clarki.</title>
        <authorList>
            <person name="Eastman K.E."/>
            <person name="Pendleton A.L."/>
            <person name="Shaikh M.A."/>
            <person name="Suttiyut T."/>
            <person name="Ogas R."/>
            <person name="Tomko P."/>
            <person name="Gavelis G."/>
            <person name="Widhalm J.R."/>
            <person name="Wisecaver J.H."/>
        </authorList>
    </citation>
    <scope>NUCLEOTIDE SEQUENCE</scope>
    <source>
        <strain evidence="18">ECLA1</strain>
    </source>
</reference>
<keyword evidence="7 15" id="KW-0479">Metal-binding</keyword>
<dbReference type="SUPFAM" id="SSF53649">
    <property type="entry name" value="Alkaline phosphatase-like"/>
    <property type="match status" value="1"/>
</dbReference>
<evidence type="ECO:0000256" key="3">
    <source>
        <dbReference type="ARBA" id="ARBA00012647"/>
    </source>
</evidence>
<feature type="binding site" evidence="15">
    <location>
        <position position="391"/>
    </location>
    <ligand>
        <name>Zn(2+)</name>
        <dbReference type="ChEBI" id="CHEBI:29105"/>
        <label>2</label>
    </ligand>
</feature>
<feature type="binding site" evidence="15">
    <location>
        <position position="186"/>
    </location>
    <ligand>
        <name>Mg(2+)</name>
        <dbReference type="ChEBI" id="CHEBI:18420"/>
    </ligand>
</feature>
<feature type="signal peptide" evidence="17">
    <location>
        <begin position="1"/>
        <end position="26"/>
    </location>
</feature>
<dbReference type="PANTHER" id="PTHR11596">
    <property type="entry name" value="ALKALINE PHOSPHATASE"/>
    <property type="match status" value="1"/>
</dbReference>
<evidence type="ECO:0000256" key="9">
    <source>
        <dbReference type="ARBA" id="ARBA00022833"/>
    </source>
</evidence>
<name>A0AAE1B3S9_9GAST</name>
<dbReference type="AlphaFoldDB" id="A0AAE1B3S9"/>
<feature type="binding site" evidence="15">
    <location>
        <position position="392"/>
    </location>
    <ligand>
        <name>Zn(2+)</name>
        <dbReference type="ChEBI" id="CHEBI:29105"/>
        <label>2</label>
    </ligand>
</feature>
<keyword evidence="13" id="KW-0449">Lipoprotein</keyword>
<dbReference type="CDD" id="cd16012">
    <property type="entry name" value="ALP"/>
    <property type="match status" value="1"/>
</dbReference>
<evidence type="ECO:0000256" key="10">
    <source>
        <dbReference type="ARBA" id="ARBA00022842"/>
    </source>
</evidence>
<dbReference type="InterPro" id="IPR001952">
    <property type="entry name" value="Alkaline_phosphatase"/>
</dbReference>